<dbReference type="PROSITE" id="PS50076">
    <property type="entry name" value="DNAJ_2"/>
    <property type="match status" value="1"/>
</dbReference>
<name>A0A9P0ZWI8_CUSEU</name>
<evidence type="ECO:0000313" key="3">
    <source>
        <dbReference type="Proteomes" id="UP001152484"/>
    </source>
</evidence>
<evidence type="ECO:0000313" key="2">
    <source>
        <dbReference type="EMBL" id="CAH9117650.1"/>
    </source>
</evidence>
<dbReference type="PANTHER" id="PTHR45376">
    <property type="entry name" value="CHAPERONE DNAJ-DOMAIN SUPERFAMILY PROTEIN-RELATED"/>
    <property type="match status" value="1"/>
</dbReference>
<proteinExistence type="predicted"/>
<dbReference type="Pfam" id="PF00226">
    <property type="entry name" value="DnaJ"/>
    <property type="match status" value="1"/>
</dbReference>
<dbReference type="Proteomes" id="UP001152484">
    <property type="component" value="Unassembled WGS sequence"/>
</dbReference>
<dbReference type="PANTHER" id="PTHR45376:SF1">
    <property type="entry name" value="CHAPERONE DNAJ-DOMAIN SUPERFAMILY PROTEIN-RELATED"/>
    <property type="match status" value="1"/>
</dbReference>
<dbReference type="SMART" id="SM00271">
    <property type="entry name" value="DnaJ"/>
    <property type="match status" value="1"/>
</dbReference>
<dbReference type="InterPro" id="IPR036869">
    <property type="entry name" value="J_dom_sf"/>
</dbReference>
<gene>
    <name evidence="2" type="ORF">CEURO_LOCUS21624</name>
</gene>
<dbReference type="SUPFAM" id="SSF46565">
    <property type="entry name" value="Chaperone J-domain"/>
    <property type="match status" value="1"/>
</dbReference>
<evidence type="ECO:0000259" key="1">
    <source>
        <dbReference type="PROSITE" id="PS50076"/>
    </source>
</evidence>
<dbReference type="CDD" id="cd06257">
    <property type="entry name" value="DnaJ"/>
    <property type="match status" value="1"/>
</dbReference>
<dbReference type="Gene3D" id="1.10.287.110">
    <property type="entry name" value="DnaJ domain"/>
    <property type="match status" value="1"/>
</dbReference>
<accession>A0A9P0ZWI8</accession>
<protein>
    <recommendedName>
        <fullName evidence="1">J domain-containing protein</fullName>
    </recommendedName>
</protein>
<reference evidence="2" key="1">
    <citation type="submission" date="2022-07" db="EMBL/GenBank/DDBJ databases">
        <authorList>
            <person name="Macas J."/>
            <person name="Novak P."/>
            <person name="Neumann P."/>
        </authorList>
    </citation>
    <scope>NUCLEOTIDE SEQUENCE</scope>
</reference>
<comment type="caution">
    <text evidence="2">The sequence shown here is derived from an EMBL/GenBank/DDBJ whole genome shotgun (WGS) entry which is preliminary data.</text>
</comment>
<dbReference type="OrthoDB" id="10250354at2759"/>
<keyword evidence="3" id="KW-1185">Reference proteome</keyword>
<dbReference type="InterPro" id="IPR001623">
    <property type="entry name" value="DnaJ_domain"/>
</dbReference>
<dbReference type="AlphaFoldDB" id="A0A9P0ZWI8"/>
<feature type="domain" description="J" evidence="1">
    <location>
        <begin position="201"/>
        <end position="262"/>
    </location>
</feature>
<organism evidence="2 3">
    <name type="scientific">Cuscuta europaea</name>
    <name type="common">European dodder</name>
    <dbReference type="NCBI Taxonomy" id="41803"/>
    <lineage>
        <taxon>Eukaryota</taxon>
        <taxon>Viridiplantae</taxon>
        <taxon>Streptophyta</taxon>
        <taxon>Embryophyta</taxon>
        <taxon>Tracheophyta</taxon>
        <taxon>Spermatophyta</taxon>
        <taxon>Magnoliopsida</taxon>
        <taxon>eudicotyledons</taxon>
        <taxon>Gunneridae</taxon>
        <taxon>Pentapetalae</taxon>
        <taxon>asterids</taxon>
        <taxon>lamiids</taxon>
        <taxon>Solanales</taxon>
        <taxon>Convolvulaceae</taxon>
        <taxon>Cuscuteae</taxon>
        <taxon>Cuscuta</taxon>
        <taxon>Cuscuta subgen. Cuscuta</taxon>
    </lineage>
</organism>
<sequence length="264" mass="31192">MNANRGILALINSPVHIRASFFHSTPILERRRRTFWDSGGRTNIKRPSRRFNYENKRFRKFNSKQTLLRNVGAIADDFFQSLHHDFDDYDSSSSQGWEWFQQDLRSNVSSGGRYRNKGYHKWRGFHFVEDLDFEVDSFFRTGFGGKDYYRWSFVNEDVRDRHSSRHSNIHGNSKRRFRFKDEYEYDDESTECDTHESGLVSERLALGLKASGPLNLEDVKNAYRACAFKWHPDRHQGPSKIVAEEKFKVCSTAYRLLCDKMSLN</sequence>
<dbReference type="EMBL" id="CAMAPE010000074">
    <property type="protein sequence ID" value="CAH9117650.1"/>
    <property type="molecule type" value="Genomic_DNA"/>
</dbReference>
<dbReference type="PRINTS" id="PR00625">
    <property type="entry name" value="JDOMAIN"/>
</dbReference>